<protein>
    <submittedName>
        <fullName evidence="7">UPF0104 family protein</fullName>
    </submittedName>
</protein>
<dbReference type="InterPro" id="IPR022791">
    <property type="entry name" value="L-PG_synthase/AglD"/>
</dbReference>
<feature type="transmembrane region" description="Helical" evidence="6">
    <location>
        <begin position="289"/>
        <end position="308"/>
    </location>
</feature>
<dbReference type="Proteomes" id="UP000243502">
    <property type="component" value="Chromosome 4"/>
</dbReference>
<feature type="transmembrane region" description="Helical" evidence="6">
    <location>
        <begin position="86"/>
        <end position="107"/>
    </location>
</feature>
<evidence type="ECO:0000256" key="3">
    <source>
        <dbReference type="ARBA" id="ARBA00022692"/>
    </source>
</evidence>
<evidence type="ECO:0000256" key="1">
    <source>
        <dbReference type="ARBA" id="ARBA00004651"/>
    </source>
</evidence>
<dbReference type="KEGG" id="pter:C2L65_42345"/>
<keyword evidence="3 6" id="KW-0812">Transmembrane</keyword>
<evidence type="ECO:0000313" key="8">
    <source>
        <dbReference type="Proteomes" id="UP000243502"/>
    </source>
</evidence>
<dbReference type="EMBL" id="CP026114">
    <property type="protein sequence ID" value="AUT66357.1"/>
    <property type="molecule type" value="Genomic_DNA"/>
</dbReference>
<feature type="transmembrane region" description="Helical" evidence="6">
    <location>
        <begin position="257"/>
        <end position="280"/>
    </location>
</feature>
<evidence type="ECO:0000256" key="2">
    <source>
        <dbReference type="ARBA" id="ARBA00022475"/>
    </source>
</evidence>
<sequence>MSTPRTRCVHPRLVQHDDTFAAQPRPAPSAGTGFVRVAPGLLGKASRLRTFALWVIGLAGFFAVILVVLHFGSIQKMLELARSSRPGWLVVALLAQGATYLSAAFVWHQALMRAGHPLPLRTLVPLGIAKVFTDQVLPSGGISGTMLVVRGLIRRHVPAGIAMAAMLVGLVSYDGAYLIVVLASAGALWLQHRMNLPLVVGVAIFVIVTVAVPAAVLGLKRWGERKPIAWIGKCLGGTALLQELINAPTQLLHSPRLLMQTVGLQLAIFLLDAMTLWLLFKAIGEVPPLWVVFVSFAIASMVATIGPIPVGLGTFEATCVGMLSLLGVSVEAALAGTLLLRGLTFWLPMLPGIWLSRRELSLTPDAPAGVHASR</sequence>
<evidence type="ECO:0000256" key="6">
    <source>
        <dbReference type="SAM" id="Phobius"/>
    </source>
</evidence>
<dbReference type="RefSeq" id="WP_042312123.1">
    <property type="nucleotide sequence ID" value="NZ_CP026114.1"/>
</dbReference>
<dbReference type="PANTHER" id="PTHR39087:SF2">
    <property type="entry name" value="UPF0104 MEMBRANE PROTEIN MJ1595"/>
    <property type="match status" value="1"/>
</dbReference>
<gene>
    <name evidence="7" type="ORF">C2L65_42345</name>
</gene>
<name>A0A2I8F3B5_9BURK</name>
<keyword evidence="4 6" id="KW-1133">Transmembrane helix</keyword>
<feature type="transmembrane region" description="Helical" evidence="6">
    <location>
        <begin position="196"/>
        <end position="216"/>
    </location>
</feature>
<evidence type="ECO:0000256" key="5">
    <source>
        <dbReference type="ARBA" id="ARBA00023136"/>
    </source>
</evidence>
<feature type="transmembrane region" description="Helical" evidence="6">
    <location>
        <begin position="161"/>
        <end position="190"/>
    </location>
</feature>
<dbReference type="AlphaFoldDB" id="A0A2I8F3B5"/>
<organism evidence="7 8">
    <name type="scientific">Paraburkholderia terrae</name>
    <dbReference type="NCBI Taxonomy" id="311230"/>
    <lineage>
        <taxon>Bacteria</taxon>
        <taxon>Pseudomonadati</taxon>
        <taxon>Pseudomonadota</taxon>
        <taxon>Betaproteobacteria</taxon>
        <taxon>Burkholderiales</taxon>
        <taxon>Burkholderiaceae</taxon>
        <taxon>Paraburkholderia</taxon>
    </lineage>
</organism>
<dbReference type="GO" id="GO:0005886">
    <property type="term" value="C:plasma membrane"/>
    <property type="evidence" value="ECO:0007669"/>
    <property type="project" value="UniProtKB-SubCell"/>
</dbReference>
<comment type="subcellular location">
    <subcellularLocation>
        <location evidence="1">Cell membrane</location>
        <topology evidence="1">Multi-pass membrane protein</topology>
    </subcellularLocation>
</comment>
<dbReference type="Pfam" id="PF03706">
    <property type="entry name" value="LPG_synthase_TM"/>
    <property type="match status" value="1"/>
</dbReference>
<keyword evidence="2" id="KW-1003">Cell membrane</keyword>
<feature type="transmembrane region" description="Helical" evidence="6">
    <location>
        <begin position="51"/>
        <end position="74"/>
    </location>
</feature>
<dbReference type="OrthoDB" id="9814270at2"/>
<proteinExistence type="predicted"/>
<accession>A0A2I8F3B5</accession>
<reference evidence="7 8" key="1">
    <citation type="submission" date="2018-01" db="EMBL/GenBank/DDBJ databases">
        <title>Species boundaries and ecological features among Paraburkholderia terrae DSMZ17804T, P. hospita DSMZ17164T and P. caribensis DSMZ13236T.</title>
        <authorList>
            <person name="Pratama A.A."/>
        </authorList>
    </citation>
    <scope>NUCLEOTIDE SEQUENCE [LARGE SCALE GENOMIC DNA]</scope>
    <source>
        <strain evidence="7 8">DSM 17804</strain>
    </source>
</reference>
<dbReference type="PANTHER" id="PTHR39087">
    <property type="entry name" value="UPF0104 MEMBRANE PROTEIN MJ1595"/>
    <property type="match status" value="1"/>
</dbReference>
<keyword evidence="5 6" id="KW-0472">Membrane</keyword>
<evidence type="ECO:0000256" key="4">
    <source>
        <dbReference type="ARBA" id="ARBA00022989"/>
    </source>
</evidence>
<evidence type="ECO:0000313" key="7">
    <source>
        <dbReference type="EMBL" id="AUT66357.1"/>
    </source>
</evidence>
<feature type="transmembrane region" description="Helical" evidence="6">
    <location>
        <begin position="320"/>
        <end position="340"/>
    </location>
</feature>